<gene>
    <name evidence="2" type="ORF">KME60_31180</name>
</gene>
<accession>A0A951QWA2</accession>
<name>A0A951QWA2_9CYAN</name>
<reference evidence="2" key="2">
    <citation type="journal article" date="2022" name="Microbiol. Resour. Announc.">
        <title>Metagenome Sequencing to Explore Phylogenomics of Terrestrial Cyanobacteria.</title>
        <authorList>
            <person name="Ward R.D."/>
            <person name="Stajich J.E."/>
            <person name="Johansen J.R."/>
            <person name="Huntemann M."/>
            <person name="Clum A."/>
            <person name="Foster B."/>
            <person name="Foster B."/>
            <person name="Roux S."/>
            <person name="Palaniappan K."/>
            <person name="Varghese N."/>
            <person name="Mukherjee S."/>
            <person name="Reddy T.B.K."/>
            <person name="Daum C."/>
            <person name="Copeland A."/>
            <person name="Chen I.A."/>
            <person name="Ivanova N.N."/>
            <person name="Kyrpides N.C."/>
            <person name="Shapiro N."/>
            <person name="Eloe-Fadrosh E.A."/>
            <person name="Pietrasiak N."/>
        </authorList>
    </citation>
    <scope>NUCLEOTIDE SEQUENCE</scope>
    <source>
        <strain evidence="2">GSE-NOS-MK-12-04C</strain>
    </source>
</reference>
<organism evidence="2 3">
    <name type="scientific">Cyanomargarita calcarea GSE-NOS-MK-12-04C</name>
    <dbReference type="NCBI Taxonomy" id="2839659"/>
    <lineage>
        <taxon>Bacteria</taxon>
        <taxon>Bacillati</taxon>
        <taxon>Cyanobacteriota</taxon>
        <taxon>Cyanophyceae</taxon>
        <taxon>Nostocales</taxon>
        <taxon>Cyanomargaritaceae</taxon>
        <taxon>Cyanomargarita</taxon>
    </lineage>
</organism>
<dbReference type="Proteomes" id="UP000729701">
    <property type="component" value="Unassembled WGS sequence"/>
</dbReference>
<feature type="transmembrane region" description="Helical" evidence="1">
    <location>
        <begin position="378"/>
        <end position="401"/>
    </location>
</feature>
<keyword evidence="1" id="KW-1133">Transmembrane helix</keyword>
<keyword evidence="1" id="KW-0812">Transmembrane</keyword>
<proteinExistence type="predicted"/>
<evidence type="ECO:0000313" key="3">
    <source>
        <dbReference type="Proteomes" id="UP000729701"/>
    </source>
</evidence>
<reference evidence="2" key="1">
    <citation type="submission" date="2021-05" db="EMBL/GenBank/DDBJ databases">
        <authorList>
            <person name="Pietrasiak N."/>
            <person name="Ward R."/>
            <person name="Stajich J.E."/>
            <person name="Kurbessoian T."/>
        </authorList>
    </citation>
    <scope>NUCLEOTIDE SEQUENCE</scope>
    <source>
        <strain evidence="2">GSE-NOS-MK-12-04C</strain>
    </source>
</reference>
<dbReference type="AlphaFoldDB" id="A0A951QWA2"/>
<evidence type="ECO:0000313" key="2">
    <source>
        <dbReference type="EMBL" id="MBW4671768.1"/>
    </source>
</evidence>
<evidence type="ECO:0000256" key="1">
    <source>
        <dbReference type="SAM" id="Phobius"/>
    </source>
</evidence>
<sequence length="440" mass="49931">MNSEFYSGSNCENLGETIVITALLTKKGRELSQQDLKKLSDKCIRYYTNSKLSKLEIKLLKFFWGGNLSPLFCTSLEQKVLKTYFPGNSKDTIDSFNQAAKLFGSPIFQYGIATQFDNYRNILVWFFFDEETESLFNYSGFKHKLSELFLIRHLIVQDFQAASEPSSKNKKDSIYQLADAAYAEIKRLINEELNVKHGNSTRLSEEELQNFNKAIINIIHKEFEYSENLGKIEKKLEQIVKNTRKYNEKLINIASVFPDKNNSLPTENENIKFLVMFSEKKCLYFKEQIEADLSYLRDGSRLIEKAISVFRTQIQIDQAERDRSLQNTILILTYSSIGMAAAGISASSYNYHPLGSNIEKGANSNQNSPVLPYPPAPLYISSIYYSLIVGLFFGVAAWLIFKKLPSVLPGIIKCAGKLTSICGKKKPANEAANAGQENRP</sequence>
<comment type="caution">
    <text evidence="2">The sequence shown here is derived from an EMBL/GenBank/DDBJ whole genome shotgun (WGS) entry which is preliminary data.</text>
</comment>
<protein>
    <submittedName>
        <fullName evidence="2">Uncharacterized protein</fullName>
    </submittedName>
</protein>
<keyword evidence="1" id="KW-0472">Membrane</keyword>
<dbReference type="EMBL" id="JAHHGZ010000053">
    <property type="protein sequence ID" value="MBW4671768.1"/>
    <property type="molecule type" value="Genomic_DNA"/>
</dbReference>